<evidence type="ECO:0000313" key="13">
    <source>
        <dbReference type="EMBL" id="KAJ3616898.1"/>
    </source>
</evidence>
<dbReference type="Proteomes" id="UP001168821">
    <property type="component" value="Unassembled WGS sequence"/>
</dbReference>
<keyword evidence="14" id="KW-1185">Reference proteome</keyword>
<comment type="catalytic activity">
    <reaction evidence="1">
        <text>[E2 ubiquitin-conjugating enzyme]-S-ubiquitinyl-L-cysteine + [acceptor protein]-L-lysine = [E2 ubiquitin-conjugating enzyme]-L-cysteine + [acceptor protein]-N(6)-ubiquitinyl-L-lysine.</text>
        <dbReference type="EC" id="2.3.2.31"/>
    </reaction>
</comment>
<feature type="transmembrane region" description="Helical" evidence="10">
    <location>
        <begin position="279"/>
        <end position="303"/>
    </location>
</feature>
<sequence>MVESNSSSEEVSNMPYEESTTQFVCGDDCDKINTPENPEQKSFVCPVCFSDFIIGDPDASIMKFSCGHMACCVCSSQYTRTQICDRVINIRCIYPDCKTFIQMHEIALLNTPDLVERYDKNCLENYLSLEPSCRRCPQPDCDYCVFIHEDAANFICEKCRTNVCASCGEKFHKGKCKEKVVPLILPSDSEEETLDFSVRRARDAEQCKQCPRCRTWVLKIDDGGCNHIKCHCGCDFCWLCNKEIVEAGHFLTFSGCTYFSRKPWNKGRRVAIETGVYTLAPLAISMAAVAAIPSVAIGLPIYIVKKSRKKEDSLKKTFTKGVLAMLVSPIIGGLTAAFVIPAALLYVYVYNPACTVQQKILNKKHRKKKCPVVTFPPSQNDKEETILANEHSKFKLKCFKSLQKTPQLSLAAPSQSEAAAQFASTGLHLR</sequence>
<dbReference type="PROSITE" id="PS50119">
    <property type="entry name" value="ZF_BBOX"/>
    <property type="match status" value="1"/>
</dbReference>
<evidence type="ECO:0000256" key="4">
    <source>
        <dbReference type="ARBA" id="ARBA00022723"/>
    </source>
</evidence>
<dbReference type="Gene3D" id="1.20.120.1750">
    <property type="match status" value="1"/>
</dbReference>
<accession>A0AA38LZX8</accession>
<dbReference type="SMART" id="SM00647">
    <property type="entry name" value="IBR"/>
    <property type="match status" value="2"/>
</dbReference>
<keyword evidence="7" id="KW-0833">Ubl conjugation pathway</keyword>
<proteinExistence type="predicted"/>
<feature type="domain" description="RING-type" evidence="12">
    <location>
        <begin position="41"/>
        <end position="260"/>
    </location>
</feature>
<comment type="caution">
    <text evidence="13">The sequence shown here is derived from an EMBL/GenBank/DDBJ whole genome shotgun (WGS) entry which is preliminary data.</text>
</comment>
<dbReference type="Pfam" id="PF26200">
    <property type="entry name" value="Rcat_RNF216"/>
    <property type="match status" value="1"/>
</dbReference>
<evidence type="ECO:0000256" key="9">
    <source>
        <dbReference type="PROSITE-ProRule" id="PRU00024"/>
    </source>
</evidence>
<name>A0AA38LZX8_9CUCU</name>
<evidence type="ECO:0000256" key="8">
    <source>
        <dbReference type="ARBA" id="ARBA00022833"/>
    </source>
</evidence>
<dbReference type="SUPFAM" id="SSF57850">
    <property type="entry name" value="RING/U-box"/>
    <property type="match status" value="3"/>
</dbReference>
<evidence type="ECO:0000313" key="14">
    <source>
        <dbReference type="Proteomes" id="UP001168821"/>
    </source>
</evidence>
<evidence type="ECO:0000259" key="11">
    <source>
        <dbReference type="PROSITE" id="PS50119"/>
    </source>
</evidence>
<dbReference type="GO" id="GO:0061630">
    <property type="term" value="F:ubiquitin protein ligase activity"/>
    <property type="evidence" value="ECO:0007669"/>
    <property type="project" value="UniProtKB-EC"/>
</dbReference>
<evidence type="ECO:0000256" key="10">
    <source>
        <dbReference type="SAM" id="Phobius"/>
    </source>
</evidence>
<evidence type="ECO:0000256" key="2">
    <source>
        <dbReference type="ARBA" id="ARBA00012251"/>
    </source>
</evidence>
<evidence type="ECO:0000256" key="6">
    <source>
        <dbReference type="ARBA" id="ARBA00022771"/>
    </source>
</evidence>
<keyword evidence="4" id="KW-0479">Metal-binding</keyword>
<dbReference type="PANTHER" id="PTHR11685">
    <property type="entry name" value="RBR FAMILY RING FINGER AND IBR DOMAIN-CONTAINING"/>
    <property type="match status" value="1"/>
</dbReference>
<organism evidence="13 14">
    <name type="scientific">Zophobas morio</name>
    <dbReference type="NCBI Taxonomy" id="2755281"/>
    <lineage>
        <taxon>Eukaryota</taxon>
        <taxon>Metazoa</taxon>
        <taxon>Ecdysozoa</taxon>
        <taxon>Arthropoda</taxon>
        <taxon>Hexapoda</taxon>
        <taxon>Insecta</taxon>
        <taxon>Pterygota</taxon>
        <taxon>Neoptera</taxon>
        <taxon>Endopterygota</taxon>
        <taxon>Coleoptera</taxon>
        <taxon>Polyphaga</taxon>
        <taxon>Cucujiformia</taxon>
        <taxon>Tenebrionidae</taxon>
        <taxon>Zophobas</taxon>
    </lineage>
</organism>
<dbReference type="Gene3D" id="3.30.40.10">
    <property type="entry name" value="Zinc/RING finger domain, C3HC4 (zinc finger)"/>
    <property type="match status" value="1"/>
</dbReference>
<keyword evidence="8" id="KW-0862">Zinc</keyword>
<dbReference type="InterPro" id="IPR044066">
    <property type="entry name" value="TRIAD_supradom"/>
</dbReference>
<dbReference type="InterPro" id="IPR013083">
    <property type="entry name" value="Znf_RING/FYVE/PHD"/>
</dbReference>
<dbReference type="Pfam" id="PF01485">
    <property type="entry name" value="IBR"/>
    <property type="match status" value="1"/>
</dbReference>
<evidence type="ECO:0000256" key="1">
    <source>
        <dbReference type="ARBA" id="ARBA00001798"/>
    </source>
</evidence>
<protein>
    <recommendedName>
        <fullName evidence="2">RBR-type E3 ubiquitin transferase</fullName>
        <ecNumber evidence="2">2.3.2.31</ecNumber>
    </recommendedName>
</protein>
<evidence type="ECO:0000256" key="5">
    <source>
        <dbReference type="ARBA" id="ARBA00022737"/>
    </source>
</evidence>
<keyword evidence="6 9" id="KW-0863">Zinc-finger</keyword>
<keyword evidence="10" id="KW-0812">Transmembrane</keyword>
<gene>
    <name evidence="13" type="ORF">Zmor_008962</name>
</gene>
<keyword evidence="3" id="KW-0808">Transferase</keyword>
<dbReference type="EC" id="2.3.2.31" evidence="2"/>
<evidence type="ECO:0000259" key="12">
    <source>
        <dbReference type="PROSITE" id="PS51873"/>
    </source>
</evidence>
<keyword evidence="10" id="KW-1133">Transmembrane helix</keyword>
<dbReference type="InterPro" id="IPR002867">
    <property type="entry name" value="IBR_dom"/>
</dbReference>
<evidence type="ECO:0000256" key="3">
    <source>
        <dbReference type="ARBA" id="ARBA00022679"/>
    </source>
</evidence>
<dbReference type="AlphaFoldDB" id="A0AA38LZX8"/>
<feature type="domain" description="B box-type" evidence="11">
    <location>
        <begin position="139"/>
        <end position="183"/>
    </location>
</feature>
<feature type="transmembrane region" description="Helical" evidence="10">
    <location>
        <begin position="323"/>
        <end position="349"/>
    </location>
</feature>
<reference evidence="13" key="1">
    <citation type="journal article" date="2023" name="G3 (Bethesda)">
        <title>Whole genome assemblies of Zophobas morio and Tenebrio molitor.</title>
        <authorList>
            <person name="Kaur S."/>
            <person name="Stinson S.A."/>
            <person name="diCenzo G.C."/>
        </authorList>
    </citation>
    <scope>NUCLEOTIDE SEQUENCE</scope>
    <source>
        <strain evidence="13">QUZm001</strain>
    </source>
</reference>
<dbReference type="Gene3D" id="2.20.25.20">
    <property type="match status" value="1"/>
</dbReference>
<dbReference type="GO" id="GO:0016567">
    <property type="term" value="P:protein ubiquitination"/>
    <property type="evidence" value="ECO:0007669"/>
    <property type="project" value="InterPro"/>
</dbReference>
<keyword evidence="10" id="KW-0472">Membrane</keyword>
<evidence type="ECO:0000256" key="7">
    <source>
        <dbReference type="ARBA" id="ARBA00022786"/>
    </source>
</evidence>
<dbReference type="InterPro" id="IPR000315">
    <property type="entry name" value="Znf_B-box"/>
</dbReference>
<dbReference type="GO" id="GO:0008270">
    <property type="term" value="F:zinc ion binding"/>
    <property type="evidence" value="ECO:0007669"/>
    <property type="project" value="UniProtKB-KW"/>
</dbReference>
<dbReference type="PROSITE" id="PS51873">
    <property type="entry name" value="TRIAD"/>
    <property type="match status" value="1"/>
</dbReference>
<keyword evidence="5" id="KW-0677">Repeat</keyword>
<dbReference type="EMBL" id="JALNTZ010002654">
    <property type="protein sequence ID" value="KAJ3616898.1"/>
    <property type="molecule type" value="Genomic_DNA"/>
</dbReference>
<dbReference type="InterPro" id="IPR031127">
    <property type="entry name" value="E3_UB_ligase_RBR"/>
</dbReference>